<evidence type="ECO:0000313" key="1">
    <source>
        <dbReference type="EMBL" id="EWS76179.1"/>
    </source>
</evidence>
<dbReference type="Proteomes" id="UP000009168">
    <property type="component" value="Unassembled WGS sequence"/>
</dbReference>
<sequence>MYQKLRICNLNRKKIWPSIDQQQSDLIKSLQEQIFLQNIIFNSIVFENKIPLLQQIKIQDNLCKVKEYFNRFINQNIQEKANQYLLDDNKVSSIRQIKDLKEKRLSNPEQHINYQKKQNIKDKSNSFNSNQLLQQQQFNNRASNQNFNFQHVDNISSNISNQQIPLIFQPNNHKSFLKVEHELLSGISNQFDRIYHFKKYFPHNNFQKVNQMLKKYQLEQKKQKKNHIGLKQRRQNIGLQSNMLISIFQENSNAIRFIPQDYNINLYKPTYLSYGFVKQINIINGILINYNYQQYIRYGKGSYIKATSISVQTSNLLIFFLAFFLSKKDTQGMPQLMSIYSILYYAKYKLIRMTFIHIYIPQKFLRKQLFLFKIILVCLEEFSFK</sequence>
<dbReference type="AlphaFoldDB" id="W7XLF1"/>
<dbReference type="RefSeq" id="XP_012651226.1">
    <property type="nucleotide sequence ID" value="XM_012795772.1"/>
</dbReference>
<evidence type="ECO:0000313" key="2">
    <source>
        <dbReference type="Proteomes" id="UP000009168"/>
    </source>
</evidence>
<dbReference type="KEGG" id="tet:TTHERM_000163948"/>
<keyword evidence="2" id="KW-1185">Reference proteome</keyword>
<dbReference type="GeneID" id="24437638"/>
<gene>
    <name evidence="1" type="ORF">TTHERM_000163948</name>
</gene>
<reference evidence="2" key="1">
    <citation type="journal article" date="2006" name="PLoS Biol.">
        <title>Macronuclear genome sequence of the ciliate Tetrahymena thermophila, a model eukaryote.</title>
        <authorList>
            <person name="Eisen J.A."/>
            <person name="Coyne R.S."/>
            <person name="Wu M."/>
            <person name="Wu D."/>
            <person name="Thiagarajan M."/>
            <person name="Wortman J.R."/>
            <person name="Badger J.H."/>
            <person name="Ren Q."/>
            <person name="Amedeo P."/>
            <person name="Jones K.M."/>
            <person name="Tallon L.J."/>
            <person name="Delcher A.L."/>
            <person name="Salzberg S.L."/>
            <person name="Silva J.C."/>
            <person name="Haas B.J."/>
            <person name="Majoros W.H."/>
            <person name="Farzad M."/>
            <person name="Carlton J.M."/>
            <person name="Smith R.K. Jr."/>
            <person name="Garg J."/>
            <person name="Pearlman R.E."/>
            <person name="Karrer K.M."/>
            <person name="Sun L."/>
            <person name="Manning G."/>
            <person name="Elde N.C."/>
            <person name="Turkewitz A.P."/>
            <person name="Asai D.J."/>
            <person name="Wilkes D.E."/>
            <person name="Wang Y."/>
            <person name="Cai H."/>
            <person name="Collins K."/>
            <person name="Stewart B.A."/>
            <person name="Lee S.R."/>
            <person name="Wilamowska K."/>
            <person name="Weinberg Z."/>
            <person name="Ruzzo W.L."/>
            <person name="Wloga D."/>
            <person name="Gaertig J."/>
            <person name="Frankel J."/>
            <person name="Tsao C.-C."/>
            <person name="Gorovsky M.A."/>
            <person name="Keeling P.J."/>
            <person name="Waller R.F."/>
            <person name="Patron N.J."/>
            <person name="Cherry J.M."/>
            <person name="Stover N.A."/>
            <person name="Krieger C.J."/>
            <person name="del Toro C."/>
            <person name="Ryder H.F."/>
            <person name="Williamson S.C."/>
            <person name="Barbeau R.A."/>
            <person name="Hamilton E.P."/>
            <person name="Orias E."/>
        </authorList>
    </citation>
    <scope>NUCLEOTIDE SEQUENCE [LARGE SCALE GENOMIC DNA]</scope>
    <source>
        <strain evidence="2">SB210</strain>
    </source>
</reference>
<dbReference type="EMBL" id="GG662840">
    <property type="protein sequence ID" value="EWS76179.1"/>
    <property type="molecule type" value="Genomic_DNA"/>
</dbReference>
<accession>W7XLF1</accession>
<protein>
    <submittedName>
        <fullName evidence="1">Uncharacterized protein</fullName>
    </submittedName>
</protein>
<dbReference type="InParanoid" id="W7XLF1"/>
<proteinExistence type="predicted"/>
<organism evidence="1 2">
    <name type="scientific">Tetrahymena thermophila (strain SB210)</name>
    <dbReference type="NCBI Taxonomy" id="312017"/>
    <lineage>
        <taxon>Eukaryota</taxon>
        <taxon>Sar</taxon>
        <taxon>Alveolata</taxon>
        <taxon>Ciliophora</taxon>
        <taxon>Intramacronucleata</taxon>
        <taxon>Oligohymenophorea</taxon>
        <taxon>Hymenostomatida</taxon>
        <taxon>Tetrahymenina</taxon>
        <taxon>Tetrahymenidae</taxon>
        <taxon>Tetrahymena</taxon>
    </lineage>
</organism>
<name>W7XLF1_TETTS</name>